<comment type="caution">
    <text evidence="3">The sequence shown here is derived from an EMBL/GenBank/DDBJ whole genome shotgun (WGS) entry which is preliminary data.</text>
</comment>
<keyword evidence="4" id="KW-1185">Reference proteome</keyword>
<name>Q4DUT5_TRYCC</name>
<feature type="compositionally biased region" description="Low complexity" evidence="2">
    <location>
        <begin position="362"/>
        <end position="377"/>
    </location>
</feature>
<dbReference type="RefSeq" id="XP_818156.1">
    <property type="nucleotide sequence ID" value="XM_813063.1"/>
</dbReference>
<feature type="compositionally biased region" description="Polar residues" evidence="2">
    <location>
        <begin position="411"/>
        <end position="442"/>
    </location>
</feature>
<dbReference type="OMA" id="AEVSCAM"/>
<proteinExistence type="predicted"/>
<dbReference type="KEGG" id="tcr:508501.310"/>
<feature type="compositionally biased region" description="Basic and acidic residues" evidence="2">
    <location>
        <begin position="741"/>
        <end position="757"/>
    </location>
</feature>
<feature type="region of interest" description="Disordered" evidence="2">
    <location>
        <begin position="885"/>
        <end position="995"/>
    </location>
</feature>
<dbReference type="PaxDb" id="353153-Q4DUT5"/>
<feature type="compositionally biased region" description="Polar residues" evidence="2">
    <location>
        <begin position="384"/>
        <end position="395"/>
    </location>
</feature>
<reference evidence="3 4" key="1">
    <citation type="journal article" date="2005" name="Science">
        <title>The genome sequence of Trypanosoma cruzi, etiologic agent of Chagas disease.</title>
        <authorList>
            <person name="El-Sayed N.M."/>
            <person name="Myler P.J."/>
            <person name="Bartholomeu D.C."/>
            <person name="Nilsson D."/>
            <person name="Aggarwal G."/>
            <person name="Tran A.N."/>
            <person name="Ghedin E."/>
            <person name="Worthey E.A."/>
            <person name="Delcher A.L."/>
            <person name="Blandin G."/>
            <person name="Westenberger S.J."/>
            <person name="Caler E."/>
            <person name="Cerqueira G.C."/>
            <person name="Branche C."/>
            <person name="Haas B."/>
            <person name="Anupama A."/>
            <person name="Arner E."/>
            <person name="Aslund L."/>
            <person name="Attipoe P."/>
            <person name="Bontempi E."/>
            <person name="Bringaud F."/>
            <person name="Burton P."/>
            <person name="Cadag E."/>
            <person name="Campbell D.A."/>
            <person name="Carrington M."/>
            <person name="Crabtree J."/>
            <person name="Darban H."/>
            <person name="da Silveira J.F."/>
            <person name="de Jong P."/>
            <person name="Edwards K."/>
            <person name="Englund P.T."/>
            <person name="Fazelina G."/>
            <person name="Feldblyum T."/>
            <person name="Ferella M."/>
            <person name="Frasch A.C."/>
            <person name="Gull K."/>
            <person name="Horn D."/>
            <person name="Hou L."/>
            <person name="Huang Y."/>
            <person name="Kindlund E."/>
            <person name="Klingbeil M."/>
            <person name="Kluge S."/>
            <person name="Koo H."/>
            <person name="Lacerda D."/>
            <person name="Levin M.J."/>
            <person name="Lorenzi H."/>
            <person name="Louie T."/>
            <person name="Machado C.R."/>
            <person name="McCulloch R."/>
            <person name="McKenna A."/>
            <person name="Mizuno Y."/>
            <person name="Mottram J.C."/>
            <person name="Nelson S."/>
            <person name="Ochaya S."/>
            <person name="Osoegawa K."/>
            <person name="Pai G."/>
            <person name="Parsons M."/>
            <person name="Pentony M."/>
            <person name="Pettersson U."/>
            <person name="Pop M."/>
            <person name="Ramirez J.L."/>
            <person name="Rinta J."/>
            <person name="Robertson L."/>
            <person name="Salzberg S.L."/>
            <person name="Sanchez D.O."/>
            <person name="Seyler A."/>
            <person name="Sharma R."/>
            <person name="Shetty J."/>
            <person name="Simpson A.J."/>
            <person name="Sisk E."/>
            <person name="Tammi M.T."/>
            <person name="Tarleton R."/>
            <person name="Teixeira S."/>
            <person name="Van Aken S."/>
            <person name="Vogt C."/>
            <person name="Ward P.N."/>
            <person name="Wickstead B."/>
            <person name="Wortman J."/>
            <person name="White O."/>
            <person name="Fraser C.M."/>
            <person name="Stuart K.D."/>
            <person name="Andersson B."/>
        </authorList>
    </citation>
    <scope>NUCLEOTIDE SEQUENCE [LARGE SCALE GENOMIC DNA]</scope>
    <source>
        <strain evidence="3 4">CL Brener</strain>
    </source>
</reference>
<organism evidence="3 4">
    <name type="scientific">Trypanosoma cruzi (strain CL Brener)</name>
    <dbReference type="NCBI Taxonomy" id="353153"/>
    <lineage>
        <taxon>Eukaryota</taxon>
        <taxon>Discoba</taxon>
        <taxon>Euglenozoa</taxon>
        <taxon>Kinetoplastea</taxon>
        <taxon>Metakinetoplastina</taxon>
        <taxon>Trypanosomatida</taxon>
        <taxon>Trypanosomatidae</taxon>
        <taxon>Trypanosoma</taxon>
        <taxon>Schizotrypanum</taxon>
    </lineage>
</organism>
<sequence length="1296" mass="145439">MHYLLWIHLSLSLSLTFFVDHMFCFYLLCIINYSCLFLSGYSPSLFCTNSKATKKAGGKGLCEETVTMNYTQAGKMGHWKRPTEEQRWNLLEEIYANYEEVNAQQQEIAKRKREMGAELLDGNQNKIFRILFSENPSNTARFGDWDTYEKIEQTLKKFVYTRGQNVSSEDTKEAALSEQVDNLKNIRAEQKKRIASLEVSLASAQEELAGVMDMLRLKDKEIAKMKRFFLVKQLKNSQKLRENEEMDPEDPSAAKRKEVYEDMQAIIAVNKSIEKENARLRNALKAKDFFEWVDTSDSAAAIRRSARGPAYGEQKTNSSRASSFVNDDRRTSMSPAGNSPRTRTPGSPRRQVGGLFDAKDLQSSNKNGKQNNKTTTQICDTGHAGSSQKANSGVSTDGVEADELKGDIPLESTTGIQRRTSVLSRSESGVTTFSNEAADSNTLAEPEARKRYIQERAPMTGLLMRLHAERMMWKRRLEAEIANAMSLLDYDSYVGHAANHESIQDSVGPNVLSLAKFEVGTSNQSESAIHLYSSKESLDSHGMELLLDSYRGNTANPENEASLPSAGDLNAANLGDGNVNDTMEESKGRESSVGSAEDETSLSDTSNQTKKKARSPEALDSESAAKSEIQVLQHADVFEPASFIESSAILLSQSGKEDGQDRVSAGDICSDLNHEKNVVLSPVSTAEEEVVVTTRKETPKGASMVPLWSSGDERKAKPVNETSECLTIGRASANTFTDDEQQGKKNAANEEKSETRKGLVGHHDAFRVVKMEMKRIRDENQFMRSEMDKYFSLLGQILSMLRERDGQVEQTIEAESAAFVSGMAEDVIREMVEQRVFEELEKHGVALQRYSGHPSTLTDEEWTQNQLYNAIVNSAQENIAKALFQRKGKRGQNREAQNAPFGRPRPKAQGFQPSPGSLHKAAVRITEADPGAGKKVNNLSPGHPSKIDSTVGVPNTEMSSMMAPQPPPKRDWREEAGENDETAGTPTGASDTPSVIRRKAWMDRFAADNGSIDEEDEERYTGVNPLSSIGSAAFPHERGGRWHTDLRSRLLPLSRGTFLGPLGQEGLRGYSGLSRDTVPQPKHFEGNILEYLRKLQPRKNLGDTEDMAPIVYRYDIQTALSKMRLEFQKNVRSAAAKLRTPFFEDAFRLNILPYASAAKSLQNGHRMTPWMLAVIRQLRIEEEKRNQKMRRFLFGRVATNLRARRLLNSSICRGSAFASYLIVLWEKWLDRWQKKRARMRQEGEADLNRVLDMIAANLRCRQRQQKEEARHLKDMKNPLLDPSSSHFREVHFTPRH</sequence>
<feature type="region of interest" description="Disordered" evidence="2">
    <location>
        <begin position="551"/>
        <end position="624"/>
    </location>
</feature>
<dbReference type="eggNOG" id="ENOG502S5T0">
    <property type="taxonomic scope" value="Eukaryota"/>
</dbReference>
<evidence type="ECO:0000313" key="3">
    <source>
        <dbReference type="EMBL" id="EAN96305.1"/>
    </source>
</evidence>
<feature type="compositionally biased region" description="Polar residues" evidence="2">
    <location>
        <begin position="314"/>
        <end position="325"/>
    </location>
</feature>
<accession>Q4DUT5</accession>
<feature type="compositionally biased region" description="Polar residues" evidence="2">
    <location>
        <begin position="982"/>
        <end position="993"/>
    </location>
</feature>
<dbReference type="InParanoid" id="Q4DUT5"/>
<evidence type="ECO:0000313" key="4">
    <source>
        <dbReference type="Proteomes" id="UP000002296"/>
    </source>
</evidence>
<feature type="region of interest" description="Disordered" evidence="2">
    <location>
        <begin position="306"/>
        <end position="442"/>
    </location>
</feature>
<feature type="compositionally biased region" description="Low complexity" evidence="2">
    <location>
        <begin position="339"/>
        <end position="350"/>
    </location>
</feature>
<dbReference type="EMBL" id="AAHK01000160">
    <property type="protein sequence ID" value="EAN96305.1"/>
    <property type="molecule type" value="Genomic_DNA"/>
</dbReference>
<gene>
    <name evidence="3" type="ORF">Tc00.1047053508501.310</name>
</gene>
<dbReference type="GeneID" id="3550315"/>
<protein>
    <submittedName>
        <fullName evidence="3">Uncharacterized protein</fullName>
    </submittedName>
</protein>
<dbReference type="Proteomes" id="UP000002296">
    <property type="component" value="Unassembled WGS sequence"/>
</dbReference>
<keyword evidence="1" id="KW-0175">Coiled coil</keyword>
<feature type="coiled-coil region" evidence="1">
    <location>
        <begin position="173"/>
        <end position="207"/>
    </location>
</feature>
<feature type="region of interest" description="Disordered" evidence="2">
    <location>
        <begin position="734"/>
        <end position="757"/>
    </location>
</feature>
<evidence type="ECO:0000256" key="2">
    <source>
        <dbReference type="SAM" id="MobiDB-lite"/>
    </source>
</evidence>
<dbReference type="AlphaFoldDB" id="Q4DUT5"/>
<evidence type="ECO:0000256" key="1">
    <source>
        <dbReference type="SAM" id="Coils"/>
    </source>
</evidence>